<dbReference type="PROSITE" id="PS50887">
    <property type="entry name" value="GGDEF"/>
    <property type="match status" value="1"/>
</dbReference>
<dbReference type="Gene3D" id="3.30.70.270">
    <property type="match status" value="1"/>
</dbReference>
<dbReference type="InterPro" id="IPR043128">
    <property type="entry name" value="Rev_trsase/Diguanyl_cyclase"/>
</dbReference>
<dbReference type="PROSITE" id="PS50883">
    <property type="entry name" value="EAL"/>
    <property type="match status" value="1"/>
</dbReference>
<dbReference type="InterPro" id="IPR029787">
    <property type="entry name" value="Nucleotide_cyclase"/>
</dbReference>
<protein>
    <submittedName>
        <fullName evidence="4">EAL domain-containing protein</fullName>
    </submittedName>
</protein>
<dbReference type="Gene3D" id="3.30.450.40">
    <property type="match status" value="1"/>
</dbReference>
<dbReference type="InterPro" id="IPR003018">
    <property type="entry name" value="GAF"/>
</dbReference>
<sequence>MTPRDMPGLADGVDAAGRYATIVTQSDRPMMILDSLDRIVFVNPAFTRVLGYAPHEVLSRDVSVMLSAREADMPALREFRANLGARRSFEIDLHARARDGRDLWFCSAASPVGGGAGTEGETVVVMTDETQYVALRDLRMEVMAALTGAMDFPGVMGLICRLIEDITPDVVATITVRSEDGSAWMAGRHAMPASVAMAWAGMAMGPMTGCCGAAVHMGDEILAADIGSDPRWANPLRDLVLPLGLAACWSSPIRMRDGTVAGSLALYFRTRREPALWHRRVVDACLLLCTLAMEQENARTRIARLAHYDAVTGLPNRTWLREHLQAGHDGDGWDAPTLIAVDIDRFREIGDALGAGGADAIAIGVAERLKTVIGGDDLLIRSGEDEFTVVTGPPRPTARPGRAPAADRDGVLAVDHAASLAGSILRAVARPFAVDGVSVGSTASIGICVAVGAAQPVETVLRHVQIAVSRARDAGGDTYRFFSPEMNRRAQDRIILAGALGEALSDGRLSLVYQPQIRPRDGALYGVEALARWHDPAQGDIPPARFVPLAEESGMVEALGEWALRTACRQMAEWIAAGIEVPAVAVNLSARHFRDPRLPGVIAAILAETGIPPGRLMVEMTESCMIADEARTIAAAHAIRALGVGLSMDDFGTGFSSLANLVNLPLSEVKIDRGFMGGLEQAGTAHSIVNAVIRIGQSLGVTVVAEGVETRRQLELLDDLECPVVQGYLMSRPLRAGRVPHWLAAWQCQAGP</sequence>
<dbReference type="CDD" id="cd01949">
    <property type="entry name" value="GGDEF"/>
    <property type="match status" value="1"/>
</dbReference>
<dbReference type="InterPro" id="IPR013767">
    <property type="entry name" value="PAS_fold"/>
</dbReference>
<evidence type="ECO:0000259" key="1">
    <source>
        <dbReference type="PROSITE" id="PS50112"/>
    </source>
</evidence>
<dbReference type="SUPFAM" id="SSF55781">
    <property type="entry name" value="GAF domain-like"/>
    <property type="match status" value="1"/>
</dbReference>
<dbReference type="SMART" id="SM00267">
    <property type="entry name" value="GGDEF"/>
    <property type="match status" value="1"/>
</dbReference>
<dbReference type="InterPro" id="IPR001633">
    <property type="entry name" value="EAL_dom"/>
</dbReference>
<dbReference type="SUPFAM" id="SSF55073">
    <property type="entry name" value="Nucleotide cyclase"/>
    <property type="match status" value="1"/>
</dbReference>
<dbReference type="InterPro" id="IPR000160">
    <property type="entry name" value="GGDEF_dom"/>
</dbReference>
<accession>A0ABZ3DB56</accession>
<dbReference type="InterPro" id="IPR012226">
    <property type="entry name" value="Diguanyl_cyclase/Pdiesterase"/>
</dbReference>
<feature type="domain" description="GGDEF" evidence="3">
    <location>
        <begin position="334"/>
        <end position="484"/>
    </location>
</feature>
<dbReference type="PANTHER" id="PTHR44757:SF2">
    <property type="entry name" value="BIOFILM ARCHITECTURE MAINTENANCE PROTEIN MBAA"/>
    <property type="match status" value="1"/>
</dbReference>
<dbReference type="RefSeq" id="WP_342630035.1">
    <property type="nucleotide sequence ID" value="NZ_CP152276.1"/>
</dbReference>
<dbReference type="CDD" id="cd01948">
    <property type="entry name" value="EAL"/>
    <property type="match status" value="1"/>
</dbReference>
<dbReference type="Pfam" id="PF01590">
    <property type="entry name" value="GAF"/>
    <property type="match status" value="1"/>
</dbReference>
<dbReference type="Pfam" id="PF00989">
    <property type="entry name" value="PAS"/>
    <property type="match status" value="1"/>
</dbReference>
<dbReference type="Proteomes" id="UP001449795">
    <property type="component" value="Chromosome"/>
</dbReference>
<evidence type="ECO:0000313" key="5">
    <source>
        <dbReference type="Proteomes" id="UP001449795"/>
    </source>
</evidence>
<feature type="domain" description="EAL" evidence="2">
    <location>
        <begin position="493"/>
        <end position="747"/>
    </location>
</feature>
<dbReference type="InterPro" id="IPR035965">
    <property type="entry name" value="PAS-like_dom_sf"/>
</dbReference>
<dbReference type="PROSITE" id="PS50112">
    <property type="entry name" value="PAS"/>
    <property type="match status" value="1"/>
</dbReference>
<keyword evidence="5" id="KW-1185">Reference proteome</keyword>
<dbReference type="PANTHER" id="PTHR44757">
    <property type="entry name" value="DIGUANYLATE CYCLASE DGCP"/>
    <property type="match status" value="1"/>
</dbReference>
<feature type="domain" description="PAS" evidence="1">
    <location>
        <begin position="15"/>
        <end position="78"/>
    </location>
</feature>
<dbReference type="InterPro" id="IPR052155">
    <property type="entry name" value="Biofilm_reg_signaling"/>
</dbReference>
<dbReference type="PIRSF" id="PIRSF005925">
    <property type="entry name" value="Dos"/>
    <property type="match status" value="1"/>
</dbReference>
<proteinExistence type="predicted"/>
<evidence type="ECO:0000313" key="4">
    <source>
        <dbReference type="EMBL" id="XAE44833.1"/>
    </source>
</evidence>
<organism evidence="4 5">
    <name type="scientific">Nguyenibacter vanlangensis</name>
    <dbReference type="NCBI Taxonomy" id="1216886"/>
    <lineage>
        <taxon>Bacteria</taxon>
        <taxon>Pseudomonadati</taxon>
        <taxon>Pseudomonadota</taxon>
        <taxon>Alphaproteobacteria</taxon>
        <taxon>Acetobacterales</taxon>
        <taxon>Acetobacteraceae</taxon>
        <taxon>Nguyenibacter</taxon>
    </lineage>
</organism>
<evidence type="ECO:0000259" key="3">
    <source>
        <dbReference type="PROSITE" id="PS50887"/>
    </source>
</evidence>
<evidence type="ECO:0000259" key="2">
    <source>
        <dbReference type="PROSITE" id="PS50883"/>
    </source>
</evidence>
<dbReference type="NCBIfam" id="TIGR00254">
    <property type="entry name" value="GGDEF"/>
    <property type="match status" value="1"/>
</dbReference>
<dbReference type="InterPro" id="IPR035919">
    <property type="entry name" value="EAL_sf"/>
</dbReference>
<dbReference type="NCBIfam" id="TIGR00229">
    <property type="entry name" value="sensory_box"/>
    <property type="match status" value="1"/>
</dbReference>
<dbReference type="Gene3D" id="3.30.450.20">
    <property type="entry name" value="PAS domain"/>
    <property type="match status" value="1"/>
</dbReference>
<dbReference type="InterPro" id="IPR029016">
    <property type="entry name" value="GAF-like_dom_sf"/>
</dbReference>
<dbReference type="SMART" id="SM00052">
    <property type="entry name" value="EAL"/>
    <property type="match status" value="1"/>
</dbReference>
<reference evidence="4 5" key="1">
    <citation type="submission" date="2024-04" db="EMBL/GenBank/DDBJ databases">
        <title>Complete genome sequence of Nguyenibacter vanlangesis HBCM-1154, a strain capable of nitrogen fixation, IAA production, and phosphorus solubilization isolated from sugarcane soil.</title>
        <authorList>
            <person name="MY HANH P."/>
        </authorList>
    </citation>
    <scope>NUCLEOTIDE SEQUENCE [LARGE SCALE GENOMIC DNA]</scope>
    <source>
        <strain evidence="4 5">HBCM 1154</strain>
    </source>
</reference>
<dbReference type="EMBL" id="CP152276">
    <property type="protein sequence ID" value="XAE44833.1"/>
    <property type="molecule type" value="Genomic_DNA"/>
</dbReference>
<dbReference type="SMART" id="SM00091">
    <property type="entry name" value="PAS"/>
    <property type="match status" value="1"/>
</dbReference>
<dbReference type="CDD" id="cd00130">
    <property type="entry name" value="PAS"/>
    <property type="match status" value="1"/>
</dbReference>
<gene>
    <name evidence="4" type="ORF">AAC691_10635</name>
</gene>
<name>A0ABZ3DB56_9PROT</name>
<dbReference type="Gene3D" id="3.20.20.450">
    <property type="entry name" value="EAL domain"/>
    <property type="match status" value="1"/>
</dbReference>
<dbReference type="SUPFAM" id="SSF141868">
    <property type="entry name" value="EAL domain-like"/>
    <property type="match status" value="1"/>
</dbReference>
<dbReference type="Pfam" id="PF00990">
    <property type="entry name" value="GGDEF"/>
    <property type="match status" value="1"/>
</dbReference>
<dbReference type="SUPFAM" id="SSF55785">
    <property type="entry name" value="PYP-like sensor domain (PAS domain)"/>
    <property type="match status" value="1"/>
</dbReference>
<dbReference type="Pfam" id="PF00563">
    <property type="entry name" value="EAL"/>
    <property type="match status" value="1"/>
</dbReference>
<dbReference type="InterPro" id="IPR000014">
    <property type="entry name" value="PAS"/>
</dbReference>